<gene>
    <name evidence="2" type="ORF">BC936DRAFT_142707</name>
</gene>
<evidence type="ECO:0000313" key="3">
    <source>
        <dbReference type="Proteomes" id="UP000268093"/>
    </source>
</evidence>
<evidence type="ECO:0000256" key="1">
    <source>
        <dbReference type="SAM" id="MobiDB-lite"/>
    </source>
</evidence>
<dbReference type="GO" id="GO:0004842">
    <property type="term" value="F:ubiquitin-protein transferase activity"/>
    <property type="evidence" value="ECO:0007669"/>
    <property type="project" value="TreeGrafter"/>
</dbReference>
<feature type="region of interest" description="Disordered" evidence="1">
    <location>
        <begin position="25"/>
        <end position="92"/>
    </location>
</feature>
<name>A0A432ZZY3_9FUNG</name>
<protein>
    <submittedName>
        <fullName evidence="2">Uncharacterized protein</fullName>
    </submittedName>
</protein>
<dbReference type="OrthoDB" id="336088at2759"/>
<comment type="caution">
    <text evidence="2">The sequence shown here is derived from an EMBL/GenBank/DDBJ whole genome shotgun (WGS) entry which is preliminary data.</text>
</comment>
<keyword evidence="3" id="KW-1185">Reference proteome</keyword>
<accession>A0A432ZZY3</accession>
<organism evidence="2 3">
    <name type="scientific">Jimgerdemannia flammicorona</name>
    <dbReference type="NCBI Taxonomy" id="994334"/>
    <lineage>
        <taxon>Eukaryota</taxon>
        <taxon>Fungi</taxon>
        <taxon>Fungi incertae sedis</taxon>
        <taxon>Mucoromycota</taxon>
        <taxon>Mucoromycotina</taxon>
        <taxon>Endogonomycetes</taxon>
        <taxon>Endogonales</taxon>
        <taxon>Endogonaceae</taxon>
        <taxon>Jimgerdemannia</taxon>
    </lineage>
</organism>
<dbReference type="GO" id="GO:0036205">
    <property type="term" value="P:histone catabolic process"/>
    <property type="evidence" value="ECO:0007669"/>
    <property type="project" value="TreeGrafter"/>
</dbReference>
<dbReference type="Proteomes" id="UP000268093">
    <property type="component" value="Unassembled WGS sequence"/>
</dbReference>
<reference evidence="2 3" key="1">
    <citation type="journal article" date="2018" name="New Phytol.">
        <title>Phylogenomics of Endogonaceae and evolution of mycorrhizas within Mucoromycota.</title>
        <authorList>
            <person name="Chang Y."/>
            <person name="Desiro A."/>
            <person name="Na H."/>
            <person name="Sandor L."/>
            <person name="Lipzen A."/>
            <person name="Clum A."/>
            <person name="Barry K."/>
            <person name="Grigoriev I.V."/>
            <person name="Martin F.M."/>
            <person name="Stajich J.E."/>
            <person name="Smith M.E."/>
            <person name="Bonito G."/>
            <person name="Spatafora J.W."/>
        </authorList>
    </citation>
    <scope>NUCLEOTIDE SEQUENCE [LARGE SCALE GENOMIC DNA]</scope>
    <source>
        <strain evidence="2 3">GMNB39</strain>
    </source>
</reference>
<dbReference type="EMBL" id="RBNI01023733">
    <property type="protein sequence ID" value="RUO96051.1"/>
    <property type="molecule type" value="Genomic_DNA"/>
</dbReference>
<sequence length="266" mass="29560">MQCLNPPLNRKPSKGFAWQCALCSRREPASSPAPDQKSGSGSLSAPQSPNSSSTTPSRHATGSSRATQPPPVLNGRHRSRATSRSSTPSEEATIVVEDKLRIIEEGGRLGIVDRIDRDDMGGDLMLNSFENTDESDGSSQNHMWPFRYFGIHTNVNDILGRCYIFFHNRSCYVNARRHALCSPFVIVNICQTTMTGYIHEHEAELAASTRPTSPTGYRTASPLLMTKPGRRARVWLLRKYRSQHPVGAAAARRRWKGEEGLRGRQN</sequence>
<feature type="compositionally biased region" description="Low complexity" evidence="1">
    <location>
        <begin position="40"/>
        <end position="57"/>
    </location>
</feature>
<feature type="compositionally biased region" description="Low complexity" evidence="1">
    <location>
        <begin position="82"/>
        <end position="92"/>
    </location>
</feature>
<feature type="compositionally biased region" description="Polar residues" evidence="1">
    <location>
        <begin position="58"/>
        <end position="67"/>
    </location>
</feature>
<dbReference type="PANTHER" id="PTHR47672">
    <property type="entry name" value="E3 UBIQUITIN-PROTEIN LIGASE SNT2"/>
    <property type="match status" value="1"/>
</dbReference>
<dbReference type="AlphaFoldDB" id="A0A432ZZY3"/>
<dbReference type="InterPro" id="IPR029617">
    <property type="entry name" value="Snt2"/>
</dbReference>
<dbReference type="PANTHER" id="PTHR47672:SF1">
    <property type="entry name" value="E3 UBIQUITIN-PROTEIN LIGASE SNT2"/>
    <property type="match status" value="1"/>
</dbReference>
<proteinExistence type="predicted"/>
<evidence type="ECO:0000313" key="2">
    <source>
        <dbReference type="EMBL" id="RUO96051.1"/>
    </source>
</evidence>
<dbReference type="GO" id="GO:0048189">
    <property type="term" value="C:Lid2 complex"/>
    <property type="evidence" value="ECO:0007669"/>
    <property type="project" value="TreeGrafter"/>
</dbReference>